<dbReference type="AlphaFoldDB" id="A0A645BX46"/>
<accession>A0A645BX46</accession>
<evidence type="ECO:0000313" key="1">
    <source>
        <dbReference type="EMBL" id="MPM69872.1"/>
    </source>
</evidence>
<reference evidence="1" key="1">
    <citation type="submission" date="2019-08" db="EMBL/GenBank/DDBJ databases">
        <authorList>
            <person name="Kucharzyk K."/>
            <person name="Murdoch R.W."/>
            <person name="Higgins S."/>
            <person name="Loffler F."/>
        </authorList>
    </citation>
    <scope>NUCLEOTIDE SEQUENCE</scope>
</reference>
<comment type="caution">
    <text evidence="1">The sequence shown here is derived from an EMBL/GenBank/DDBJ whole genome shotgun (WGS) entry which is preliminary data.</text>
</comment>
<sequence length="149" mass="17940">MNIDNSYHSIKGKDHISQNAFKLGLTAKKHIIMPCKVGCRFKDICNYYSLLNENKDPDDEYIHCYTELALYLYLKDRFKDIESYSETERLMIKEYIRYTILIERCIKYLSINPDFIYDDEASNVYVYFNRYENKVKKLLNSIRLILENK</sequence>
<organism evidence="1">
    <name type="scientific">bioreactor metagenome</name>
    <dbReference type="NCBI Taxonomy" id="1076179"/>
    <lineage>
        <taxon>unclassified sequences</taxon>
        <taxon>metagenomes</taxon>
        <taxon>ecological metagenomes</taxon>
    </lineage>
</organism>
<proteinExistence type="predicted"/>
<name>A0A645BX46_9ZZZZ</name>
<gene>
    <name evidence="1" type="ORF">SDC9_116820</name>
</gene>
<protein>
    <submittedName>
        <fullName evidence="1">Uncharacterized protein</fullName>
    </submittedName>
</protein>
<dbReference type="EMBL" id="VSSQ01023132">
    <property type="protein sequence ID" value="MPM69872.1"/>
    <property type="molecule type" value="Genomic_DNA"/>
</dbReference>